<dbReference type="InterPro" id="IPR035441">
    <property type="entry name" value="TFIIS/LEDGF_dom_sf"/>
</dbReference>
<gene>
    <name evidence="5" type="ORF">INT48_005420</name>
</gene>
<dbReference type="GO" id="GO:0005525">
    <property type="term" value="F:GTP binding"/>
    <property type="evidence" value="ECO:0007669"/>
    <property type="project" value="UniProtKB-KW"/>
</dbReference>
<accession>A0A8H7SQ62</accession>
<dbReference type="InterPro" id="IPR000897">
    <property type="entry name" value="SRP54_GTPase_dom"/>
</dbReference>
<evidence type="ECO:0000313" key="6">
    <source>
        <dbReference type="Proteomes" id="UP000613177"/>
    </source>
</evidence>
<dbReference type="PROSITE" id="PS50812">
    <property type="entry name" value="PWWP"/>
    <property type="match status" value="1"/>
</dbReference>
<sequence>MSQQGYAMLPQTKASIDHILKHYETYKKEGRQLPMVVGLSGCQGSGKTTLCDTLAHVLKENHDLNVVQFSLDDLYLAHEDQVSLSQKYKTNPLYQQRGQAGSHDLELAKQTFELLSRNQGTVPIPVYDKSLHDGKGDRLDRSQWKYVNTPIDIVLFEGWMVGFKPVQKIHDKLIGCTVQDALVMNQLLKNYQKDIYPFFDIFIHLSPFHLQQVYQWRLQQEHHMKSSRGVSGLSDEQVKKFVDSYMPAYQLYLPRLEKIGFFGYESTTERLGFEGRDRSDGGYSAPRRHLKIVLDQDRRVVESDTLLEPGLLAMKPINYTLFYREEMSTKEYIPGDTVFAKLKGYPWWPARVENDKDIPAKILKQKGKSKGLLYTVFFYGSRDYGFFGPDCVRPFDRATVERDLKAKKFKTKDLETAIHQALDPSILKAEEEAEQEEEEEEEEEEGEEEEEEEEEQQQEKPKRKERKKVEKKKKAVNNSSNNKKRGKKEEEKRPAKKARLAADDDDAKKRRKSLSTEQEEENNRNQRESSAMSRKSEEPTIAVGNNNNPIELDLFKKTPEYKKVYHIRHKLQKLVYEKKPGEIQKEDFIKISQVVKEIEDASMTFDLLRYTKIGKVVKFACSYDYGDDEYKINQRCQQLMRNWKSLIIPESRISSAEQSEHQPS</sequence>
<comment type="caution">
    <text evidence="5">The sequence shown here is derived from an EMBL/GenBank/DDBJ whole genome shotgun (WGS) entry which is preliminary data.</text>
</comment>
<keyword evidence="2" id="KW-0342">GTP-binding</keyword>
<dbReference type="InterPro" id="IPR017923">
    <property type="entry name" value="TFIIS_N"/>
</dbReference>
<dbReference type="Proteomes" id="UP000613177">
    <property type="component" value="Unassembled WGS sequence"/>
</dbReference>
<dbReference type="Pfam" id="PF00448">
    <property type="entry name" value="SRP54"/>
    <property type="match status" value="1"/>
</dbReference>
<dbReference type="Pfam" id="PF00855">
    <property type="entry name" value="PWWP"/>
    <property type="match status" value="1"/>
</dbReference>
<dbReference type="CDD" id="cd05162">
    <property type="entry name" value="PWWP"/>
    <property type="match status" value="1"/>
</dbReference>
<name>A0A8H7SQ62_9FUNG</name>
<dbReference type="SUPFAM" id="SSF63748">
    <property type="entry name" value="Tudor/PWWP/MBT"/>
    <property type="match status" value="1"/>
</dbReference>
<dbReference type="AlphaFoldDB" id="A0A8H7SQ62"/>
<dbReference type="SUPFAM" id="SSF47676">
    <property type="entry name" value="Conserved domain common to transcription factors TFIIS, elongin A, CRSP70"/>
    <property type="match status" value="1"/>
</dbReference>
<dbReference type="Pfam" id="PF08711">
    <property type="entry name" value="Med26"/>
    <property type="match status" value="1"/>
</dbReference>
<dbReference type="SMART" id="SM00293">
    <property type="entry name" value="PWWP"/>
    <property type="match status" value="1"/>
</dbReference>
<feature type="domain" description="PWWP" evidence="4">
    <location>
        <begin position="334"/>
        <end position="398"/>
    </location>
</feature>
<feature type="compositionally biased region" description="Basic residues" evidence="3">
    <location>
        <begin position="463"/>
        <end position="475"/>
    </location>
</feature>
<dbReference type="InterPro" id="IPR000313">
    <property type="entry name" value="PWWP_dom"/>
</dbReference>
<organism evidence="5 6">
    <name type="scientific">Thamnidium elegans</name>
    <dbReference type="NCBI Taxonomy" id="101142"/>
    <lineage>
        <taxon>Eukaryota</taxon>
        <taxon>Fungi</taxon>
        <taxon>Fungi incertae sedis</taxon>
        <taxon>Mucoromycota</taxon>
        <taxon>Mucoromycotina</taxon>
        <taxon>Mucoromycetes</taxon>
        <taxon>Mucorales</taxon>
        <taxon>Mucorineae</taxon>
        <taxon>Mucoraceae</taxon>
        <taxon>Thamnidium</taxon>
    </lineage>
</organism>
<proteinExistence type="predicted"/>
<evidence type="ECO:0000256" key="3">
    <source>
        <dbReference type="SAM" id="MobiDB-lite"/>
    </source>
</evidence>
<evidence type="ECO:0000256" key="2">
    <source>
        <dbReference type="ARBA" id="ARBA00023134"/>
    </source>
</evidence>
<dbReference type="Gene3D" id="3.40.50.300">
    <property type="entry name" value="P-loop containing nucleotide triphosphate hydrolases"/>
    <property type="match status" value="1"/>
</dbReference>
<dbReference type="PANTHER" id="PTHR10285">
    <property type="entry name" value="URIDINE KINASE"/>
    <property type="match status" value="1"/>
</dbReference>
<protein>
    <recommendedName>
        <fullName evidence="4">PWWP domain-containing protein</fullName>
    </recommendedName>
</protein>
<keyword evidence="6" id="KW-1185">Reference proteome</keyword>
<feature type="compositionally biased region" description="Acidic residues" evidence="3">
    <location>
        <begin position="431"/>
        <end position="456"/>
    </location>
</feature>
<dbReference type="Gene3D" id="2.30.30.140">
    <property type="match status" value="1"/>
</dbReference>
<feature type="region of interest" description="Disordered" evidence="3">
    <location>
        <begin position="420"/>
        <end position="548"/>
    </location>
</feature>
<reference evidence="5" key="1">
    <citation type="submission" date="2021-01" db="EMBL/GenBank/DDBJ databases">
        <title>Metabolic potential, ecology and presence of endohyphal bacteria is reflected in genomic diversity of Mucoromycotina.</title>
        <authorList>
            <person name="Muszewska A."/>
            <person name="Okrasinska A."/>
            <person name="Steczkiewicz K."/>
            <person name="Drgas O."/>
            <person name="Orlowska M."/>
            <person name="Perlinska-Lenart U."/>
            <person name="Aleksandrzak-Piekarczyk T."/>
            <person name="Szatraj K."/>
            <person name="Zielenkiewicz U."/>
            <person name="Pilsyk S."/>
            <person name="Malc E."/>
            <person name="Mieczkowski P."/>
            <person name="Kruszewska J.S."/>
            <person name="Biernat P."/>
            <person name="Pawlowska J."/>
        </authorList>
    </citation>
    <scope>NUCLEOTIDE SEQUENCE</scope>
    <source>
        <strain evidence="5">WA0000018081</strain>
    </source>
</reference>
<evidence type="ECO:0000313" key="5">
    <source>
        <dbReference type="EMBL" id="KAG2232530.1"/>
    </source>
</evidence>
<evidence type="ECO:0000256" key="1">
    <source>
        <dbReference type="ARBA" id="ARBA00022741"/>
    </source>
</evidence>
<dbReference type="GO" id="GO:0006614">
    <property type="term" value="P:SRP-dependent cotranslational protein targeting to membrane"/>
    <property type="evidence" value="ECO:0007669"/>
    <property type="project" value="InterPro"/>
</dbReference>
<dbReference type="Gene3D" id="1.20.930.10">
    <property type="entry name" value="Conserved domain common to transcription factors TFIIS, elongin A, CRSP70"/>
    <property type="match status" value="1"/>
</dbReference>
<dbReference type="SUPFAM" id="SSF52540">
    <property type="entry name" value="P-loop containing nucleoside triphosphate hydrolases"/>
    <property type="match status" value="1"/>
</dbReference>
<dbReference type="InterPro" id="IPR027417">
    <property type="entry name" value="P-loop_NTPase"/>
</dbReference>
<keyword evidence="1" id="KW-0547">Nucleotide-binding</keyword>
<dbReference type="EMBL" id="JAEPRE010000108">
    <property type="protein sequence ID" value="KAG2232530.1"/>
    <property type="molecule type" value="Genomic_DNA"/>
</dbReference>
<evidence type="ECO:0000259" key="4">
    <source>
        <dbReference type="PROSITE" id="PS50812"/>
    </source>
</evidence>